<keyword evidence="2" id="KW-1185">Reference proteome</keyword>
<dbReference type="Proteomes" id="UP001164746">
    <property type="component" value="Chromosome 1"/>
</dbReference>
<evidence type="ECO:0000313" key="2">
    <source>
        <dbReference type="Proteomes" id="UP001164746"/>
    </source>
</evidence>
<proteinExistence type="predicted"/>
<gene>
    <name evidence="1" type="ORF">MAR_006445</name>
</gene>
<name>A0ABY7D8H9_MYAAR</name>
<protein>
    <submittedName>
        <fullName evidence="1">Uncharacterized protein</fullName>
    </submittedName>
</protein>
<dbReference type="EMBL" id="CP111012">
    <property type="protein sequence ID" value="WAQ93974.1"/>
    <property type="molecule type" value="Genomic_DNA"/>
</dbReference>
<evidence type="ECO:0000313" key="1">
    <source>
        <dbReference type="EMBL" id="WAQ93974.1"/>
    </source>
</evidence>
<accession>A0ABY7D8H9</accession>
<organism evidence="1 2">
    <name type="scientific">Mya arenaria</name>
    <name type="common">Soft-shell clam</name>
    <dbReference type="NCBI Taxonomy" id="6604"/>
    <lineage>
        <taxon>Eukaryota</taxon>
        <taxon>Metazoa</taxon>
        <taxon>Spiralia</taxon>
        <taxon>Lophotrochozoa</taxon>
        <taxon>Mollusca</taxon>
        <taxon>Bivalvia</taxon>
        <taxon>Autobranchia</taxon>
        <taxon>Heteroconchia</taxon>
        <taxon>Euheterodonta</taxon>
        <taxon>Imparidentia</taxon>
        <taxon>Neoheterodontei</taxon>
        <taxon>Myida</taxon>
        <taxon>Myoidea</taxon>
        <taxon>Myidae</taxon>
        <taxon>Mya</taxon>
    </lineage>
</organism>
<sequence length="112" mass="12658">MFFDPSSSSSSTSSCNSTGGCFFKIAILGEIFNKTVLPGSIMNNWSQVLPFKISAKEETIIRILYFRYPTKIGYNEAPMLRNINKMLAIFPVKRRTFSDSHENIEAKIPDIP</sequence>
<reference evidence="1" key="1">
    <citation type="submission" date="2022-11" db="EMBL/GenBank/DDBJ databases">
        <title>Centuries of genome instability and evolution in soft-shell clam transmissible cancer (bioRxiv).</title>
        <authorList>
            <person name="Hart S.F.M."/>
            <person name="Yonemitsu M.A."/>
            <person name="Giersch R.M."/>
            <person name="Beal B.F."/>
            <person name="Arriagada G."/>
            <person name="Davis B.W."/>
            <person name="Ostrander E.A."/>
            <person name="Goff S.P."/>
            <person name="Metzger M.J."/>
        </authorList>
    </citation>
    <scope>NUCLEOTIDE SEQUENCE</scope>
    <source>
        <strain evidence="1">MELC-2E11</strain>
        <tissue evidence="1">Siphon/mantle</tissue>
    </source>
</reference>